<keyword evidence="2" id="KW-1185">Reference proteome</keyword>
<dbReference type="Proteomes" id="UP000004129">
    <property type="component" value="Unassembled WGS sequence"/>
</dbReference>
<dbReference type="CDD" id="cd08054">
    <property type="entry name" value="gp6"/>
    <property type="match status" value="1"/>
</dbReference>
<dbReference type="InterPro" id="IPR021146">
    <property type="entry name" value="Phage_gp6-like_head-tail"/>
</dbReference>
<sequence length="99" mass="11426">MAVTLEQVKTYLRVDLDIEDDLIKYCMQGAESYLVNAIDNFTKNCKHEDFAASADILRLAVIAEMYVHRDSLDEKTQEFPYFIRSMITQLQNYVPEGAP</sequence>
<dbReference type="RefSeq" id="WP_006691774.1">
    <property type="nucleotide sequence ID" value="NZ_JH376797.1"/>
</dbReference>
<dbReference type="EMBL" id="ACZM01000003">
    <property type="protein sequence ID" value="EHG22287.1"/>
    <property type="molecule type" value="Genomic_DNA"/>
</dbReference>
<dbReference type="Gene3D" id="1.10.3230.30">
    <property type="entry name" value="Phage gp6-like head-tail connector protein"/>
    <property type="match status" value="1"/>
</dbReference>
<gene>
    <name evidence="1" type="ORF">HMPREF9334_00323</name>
</gene>
<dbReference type="eggNOG" id="ENOG5033NNJ">
    <property type="taxonomic scope" value="Bacteria"/>
</dbReference>
<organism evidence="1 2">
    <name type="scientific">Selenomonas infelix ATCC 43532</name>
    <dbReference type="NCBI Taxonomy" id="679201"/>
    <lineage>
        <taxon>Bacteria</taxon>
        <taxon>Bacillati</taxon>
        <taxon>Bacillota</taxon>
        <taxon>Negativicutes</taxon>
        <taxon>Selenomonadales</taxon>
        <taxon>Selenomonadaceae</taxon>
        <taxon>Selenomonas</taxon>
    </lineage>
</organism>
<dbReference type="NCBIfam" id="TIGR01560">
    <property type="entry name" value="put_DNA_pack"/>
    <property type="match status" value="1"/>
</dbReference>
<evidence type="ECO:0000313" key="1">
    <source>
        <dbReference type="EMBL" id="EHG22287.1"/>
    </source>
</evidence>
<evidence type="ECO:0008006" key="3">
    <source>
        <dbReference type="Google" id="ProtNLM"/>
    </source>
</evidence>
<dbReference type="STRING" id="679201.HMPREF9334_00323"/>
<dbReference type="Pfam" id="PF05135">
    <property type="entry name" value="Phage_connect_1"/>
    <property type="match status" value="1"/>
</dbReference>
<dbReference type="HOGENOM" id="CLU_085951_4_3_9"/>
<reference evidence="1 2" key="1">
    <citation type="submission" date="2011-08" db="EMBL/GenBank/DDBJ databases">
        <title>The Genome Sequence of Selenomonas infelix ATCC 43532.</title>
        <authorList>
            <consortium name="The Broad Institute Genome Sequencing Platform"/>
            <person name="Earl A."/>
            <person name="Ward D."/>
            <person name="Feldgarden M."/>
            <person name="Gevers D."/>
            <person name="Izard J."/>
            <person name="Blanton J.M."/>
            <person name="Baranova O.V."/>
            <person name="Dewhirst F.E."/>
            <person name="Young S.K."/>
            <person name="Zeng Q."/>
            <person name="Gargeya S."/>
            <person name="Fitzgerald M."/>
            <person name="Haas B."/>
            <person name="Abouelleil A."/>
            <person name="Alvarado L."/>
            <person name="Arachchi H.M."/>
            <person name="Berlin A."/>
            <person name="Brown A."/>
            <person name="Chapman S.B."/>
            <person name="Chen Z."/>
            <person name="Dunbar C."/>
            <person name="Freedman E."/>
            <person name="Gearin G."/>
            <person name="Gellesch M."/>
            <person name="Goldberg J."/>
            <person name="Griggs A."/>
            <person name="Gujja S."/>
            <person name="Heiman D."/>
            <person name="Howarth C."/>
            <person name="Larson L."/>
            <person name="Lui A."/>
            <person name="MacDonald P.J.P."/>
            <person name="Montmayeur A."/>
            <person name="Murphy C."/>
            <person name="Neiman D."/>
            <person name="Pearson M."/>
            <person name="Priest M."/>
            <person name="Roberts A."/>
            <person name="Saif S."/>
            <person name="Shea T."/>
            <person name="Shenoy N."/>
            <person name="Sisk P."/>
            <person name="Stolte C."/>
            <person name="Sykes S."/>
            <person name="Wortman J."/>
            <person name="Nusbaum C."/>
            <person name="Birren B."/>
        </authorList>
    </citation>
    <scope>NUCLEOTIDE SEQUENCE [LARGE SCALE GENOMIC DNA]</scope>
    <source>
        <strain evidence="1 2">ATCC 43532</strain>
    </source>
</reference>
<accession>G5GM42</accession>
<dbReference type="OrthoDB" id="5654at2"/>
<dbReference type="PATRIC" id="fig|679201.3.peg.329"/>
<dbReference type="AlphaFoldDB" id="G5GM42"/>
<protein>
    <recommendedName>
        <fullName evidence="3">Phage gp6-like head-tail connector protein</fullName>
    </recommendedName>
</protein>
<evidence type="ECO:0000313" key="2">
    <source>
        <dbReference type="Proteomes" id="UP000004129"/>
    </source>
</evidence>
<dbReference type="InterPro" id="IPR006450">
    <property type="entry name" value="Phage_HK97_gp6-like"/>
</dbReference>
<proteinExistence type="predicted"/>
<name>G5GM42_9FIRM</name>
<comment type="caution">
    <text evidence="1">The sequence shown here is derived from an EMBL/GenBank/DDBJ whole genome shotgun (WGS) entry which is preliminary data.</text>
</comment>